<dbReference type="InParanoid" id="K7E171"/>
<dbReference type="FunFam" id="2.60.40.10:FF:000996">
    <property type="entry name" value="ICOS ligand isoform X2"/>
    <property type="match status" value="1"/>
</dbReference>
<evidence type="ECO:0000256" key="16">
    <source>
        <dbReference type="ARBA" id="ARBA00081259"/>
    </source>
</evidence>
<dbReference type="Pfam" id="PF22705">
    <property type="entry name" value="C2-set_3"/>
    <property type="match status" value="1"/>
</dbReference>
<dbReference type="GeneTree" id="ENSGT00940000161590"/>
<reference evidence="21 22" key="1">
    <citation type="journal article" date="2007" name="Nature">
        <title>Genome of the marsupial Monodelphis domestica reveals innovation in non-coding sequences.</title>
        <authorList>
            <person name="Mikkelsen T.S."/>
            <person name="Wakefield M.J."/>
            <person name="Aken B."/>
            <person name="Amemiya C.T."/>
            <person name="Chang J.L."/>
            <person name="Duke S."/>
            <person name="Garber M."/>
            <person name="Gentles A.J."/>
            <person name="Goodstadt L."/>
            <person name="Heger A."/>
            <person name="Jurka J."/>
            <person name="Kamal M."/>
            <person name="Mauceli E."/>
            <person name="Searle S.M."/>
            <person name="Sharpe T."/>
            <person name="Baker M.L."/>
            <person name="Batzer M.A."/>
            <person name="Benos P.V."/>
            <person name="Belov K."/>
            <person name="Clamp M."/>
            <person name="Cook A."/>
            <person name="Cuff J."/>
            <person name="Das R."/>
            <person name="Davidow L."/>
            <person name="Deakin J.E."/>
            <person name="Fazzari M.J."/>
            <person name="Glass J.L."/>
            <person name="Grabherr M."/>
            <person name="Greally J.M."/>
            <person name="Gu W."/>
            <person name="Hore T.A."/>
            <person name="Huttley G.A."/>
            <person name="Kleber M."/>
            <person name="Jirtle R.L."/>
            <person name="Koina E."/>
            <person name="Lee J.T."/>
            <person name="Mahony S."/>
            <person name="Marra M.A."/>
            <person name="Miller R.D."/>
            <person name="Nicholls R.D."/>
            <person name="Oda M."/>
            <person name="Papenfuss A.T."/>
            <person name="Parra Z.E."/>
            <person name="Pollock D.D."/>
            <person name="Ray D.A."/>
            <person name="Schein J.E."/>
            <person name="Speed T.P."/>
            <person name="Thompson K."/>
            <person name="VandeBerg J.L."/>
            <person name="Wade C.M."/>
            <person name="Walker J.A."/>
            <person name="Waters P.D."/>
            <person name="Webber C."/>
            <person name="Weidman J.R."/>
            <person name="Xie X."/>
            <person name="Zody M.C."/>
            <person name="Baldwin J."/>
            <person name="Abdouelleil A."/>
            <person name="Abdulkadir J."/>
            <person name="Abebe A."/>
            <person name="Abera B."/>
            <person name="Abreu J."/>
            <person name="Acer S.C."/>
            <person name="Aftuck L."/>
            <person name="Alexander A."/>
            <person name="An P."/>
            <person name="Anderson E."/>
            <person name="Anderson S."/>
            <person name="Arachi H."/>
            <person name="Azer M."/>
            <person name="Bachantsang P."/>
            <person name="Barry A."/>
            <person name="Bayul T."/>
            <person name="Berlin A."/>
            <person name="Bessette D."/>
            <person name="Bloom T."/>
            <person name="Bloom T."/>
            <person name="Boguslavskiy L."/>
            <person name="Bonnet C."/>
            <person name="Boukhgalter B."/>
            <person name="Bourzgui I."/>
            <person name="Brown A."/>
            <person name="Cahill P."/>
            <person name="Channer S."/>
            <person name="Cheshatsang Y."/>
            <person name="Chuda L."/>
            <person name="Citroen M."/>
            <person name="Collymore A."/>
            <person name="Cooke P."/>
            <person name="Costello M."/>
            <person name="D'Aco K."/>
            <person name="Daza R."/>
            <person name="De Haan G."/>
            <person name="DeGray S."/>
            <person name="DeMaso C."/>
            <person name="Dhargay N."/>
            <person name="Dooley K."/>
            <person name="Dooley E."/>
            <person name="Doricent M."/>
            <person name="Dorje P."/>
            <person name="Dorjee K."/>
            <person name="Dupes A."/>
            <person name="Elong R."/>
            <person name="Falk J."/>
            <person name="Farina A."/>
            <person name="Faro S."/>
            <person name="Ferguson D."/>
            <person name="Fisher S."/>
            <person name="Foley C.D."/>
            <person name="Franke A."/>
            <person name="Friedrich D."/>
            <person name="Gadbois L."/>
            <person name="Gearin G."/>
            <person name="Gearin C.R."/>
            <person name="Giannoukos G."/>
            <person name="Goode T."/>
            <person name="Graham J."/>
            <person name="Grandbois E."/>
            <person name="Grewal S."/>
            <person name="Gyaltsen K."/>
            <person name="Hafez N."/>
            <person name="Hagos B."/>
            <person name="Hall J."/>
            <person name="Henson C."/>
            <person name="Hollinger A."/>
            <person name="Honan T."/>
            <person name="Huard M.D."/>
            <person name="Hughes L."/>
            <person name="Hurhula B."/>
            <person name="Husby M.E."/>
            <person name="Kamat A."/>
            <person name="Kanga B."/>
            <person name="Kashin S."/>
            <person name="Khazanovich D."/>
            <person name="Kisner P."/>
            <person name="Lance K."/>
            <person name="Lara M."/>
            <person name="Lee W."/>
            <person name="Lennon N."/>
            <person name="Letendre F."/>
            <person name="LeVine R."/>
            <person name="Lipovsky A."/>
            <person name="Liu X."/>
            <person name="Liu J."/>
            <person name="Liu S."/>
            <person name="Lokyitsang T."/>
            <person name="Lokyitsang Y."/>
            <person name="Lubonja R."/>
            <person name="Lui A."/>
            <person name="MacDonald P."/>
            <person name="Magnisalis V."/>
            <person name="Maru K."/>
            <person name="Matthews C."/>
            <person name="McCusker W."/>
            <person name="McDonough S."/>
            <person name="Mehta T."/>
            <person name="Meldrim J."/>
            <person name="Meneus L."/>
            <person name="Mihai O."/>
            <person name="Mihalev A."/>
            <person name="Mihova T."/>
            <person name="Mittelman R."/>
            <person name="Mlenga V."/>
            <person name="Montmayeur A."/>
            <person name="Mulrain L."/>
            <person name="Navidi A."/>
            <person name="Naylor J."/>
            <person name="Negash T."/>
            <person name="Nguyen T."/>
            <person name="Nguyen N."/>
            <person name="Nicol R."/>
            <person name="Norbu C."/>
            <person name="Norbu N."/>
            <person name="Novod N."/>
            <person name="O'Neill B."/>
            <person name="Osman S."/>
            <person name="Markiewicz E."/>
            <person name="Oyono O.L."/>
            <person name="Patti C."/>
            <person name="Phunkhang P."/>
            <person name="Pierre F."/>
            <person name="Priest M."/>
            <person name="Raghuraman S."/>
            <person name="Rege F."/>
            <person name="Reyes R."/>
            <person name="Rise C."/>
            <person name="Rogov P."/>
            <person name="Ross K."/>
            <person name="Ryan E."/>
            <person name="Settipalli S."/>
            <person name="Shea T."/>
            <person name="Sherpa N."/>
            <person name="Shi L."/>
            <person name="Shih D."/>
            <person name="Sparrow T."/>
            <person name="Spaulding J."/>
            <person name="Stalker J."/>
            <person name="Stange-Thomann N."/>
            <person name="Stavropoulos S."/>
            <person name="Stone C."/>
            <person name="Strader C."/>
            <person name="Tesfaye S."/>
            <person name="Thomson T."/>
            <person name="Thoulutsang Y."/>
            <person name="Thoulutsang D."/>
            <person name="Topham K."/>
            <person name="Topping I."/>
            <person name="Tsamla T."/>
            <person name="Vassiliev H."/>
            <person name="Vo A."/>
            <person name="Wangchuk T."/>
            <person name="Wangdi T."/>
            <person name="Weiand M."/>
            <person name="Wilkinson J."/>
            <person name="Wilson A."/>
            <person name="Yadav S."/>
            <person name="Young G."/>
            <person name="Yu Q."/>
            <person name="Zembek L."/>
            <person name="Zhong D."/>
            <person name="Zimmer A."/>
            <person name="Zwirko Z."/>
            <person name="Jaffe D.B."/>
            <person name="Alvarez P."/>
            <person name="Brockman W."/>
            <person name="Butler J."/>
            <person name="Chin C."/>
            <person name="Gnerre S."/>
            <person name="MacCallum I."/>
            <person name="Graves J.A."/>
            <person name="Ponting C.P."/>
            <person name="Breen M."/>
            <person name="Samollow P.B."/>
            <person name="Lander E.S."/>
            <person name="Lindblad-Toh K."/>
        </authorList>
    </citation>
    <scope>NUCLEOTIDE SEQUENCE [LARGE SCALE GENOMIC DNA]</scope>
</reference>
<keyword evidence="10 18" id="KW-0472">Membrane</keyword>
<evidence type="ECO:0000256" key="8">
    <source>
        <dbReference type="ARBA" id="ARBA00022989"/>
    </source>
</evidence>
<evidence type="ECO:0000256" key="11">
    <source>
        <dbReference type="ARBA" id="ARBA00023157"/>
    </source>
</evidence>
<keyword evidence="7" id="KW-0075">B-cell activation</keyword>
<evidence type="ECO:0000256" key="1">
    <source>
        <dbReference type="ARBA" id="ARBA00004251"/>
    </source>
</evidence>
<dbReference type="Proteomes" id="UP000002280">
    <property type="component" value="Chromosome 4"/>
</dbReference>
<feature type="transmembrane region" description="Helical" evidence="18">
    <location>
        <begin position="256"/>
        <end position="274"/>
    </location>
</feature>
<evidence type="ECO:0000256" key="7">
    <source>
        <dbReference type="ARBA" id="ARBA00022936"/>
    </source>
</evidence>
<accession>K7E171</accession>
<dbReference type="GO" id="GO:0050852">
    <property type="term" value="P:T cell receptor signaling pathway"/>
    <property type="evidence" value="ECO:0000318"/>
    <property type="project" value="GO_Central"/>
</dbReference>
<dbReference type="InterPro" id="IPR003599">
    <property type="entry name" value="Ig_sub"/>
</dbReference>
<feature type="chain" id="PRO_5003900228" description="ICOS ligand" evidence="19">
    <location>
        <begin position="22"/>
        <end position="304"/>
    </location>
</feature>
<evidence type="ECO:0000256" key="6">
    <source>
        <dbReference type="ARBA" id="ARBA00022859"/>
    </source>
</evidence>
<evidence type="ECO:0000256" key="17">
    <source>
        <dbReference type="ARBA" id="ARBA00082272"/>
    </source>
</evidence>
<keyword evidence="22" id="KW-1185">Reference proteome</keyword>
<keyword evidence="11" id="KW-1015">Disulfide bond</keyword>
<evidence type="ECO:0000313" key="21">
    <source>
        <dbReference type="Ensembl" id="ENSMODP00000039522.1"/>
    </source>
</evidence>
<evidence type="ECO:0000256" key="4">
    <source>
        <dbReference type="ARBA" id="ARBA00022692"/>
    </source>
</evidence>
<evidence type="ECO:0000256" key="5">
    <source>
        <dbReference type="ARBA" id="ARBA00022729"/>
    </source>
</evidence>
<dbReference type="InterPro" id="IPR050504">
    <property type="entry name" value="IgSF_BTN/MOG"/>
</dbReference>
<feature type="domain" description="Ig-like" evidence="20">
    <location>
        <begin position="148"/>
        <end position="222"/>
    </location>
</feature>
<dbReference type="Gene3D" id="2.60.40.10">
    <property type="entry name" value="Immunoglobulins"/>
    <property type="match status" value="2"/>
</dbReference>
<dbReference type="PANTHER" id="PTHR24100:SF151">
    <property type="entry name" value="ICOS LIGAND"/>
    <property type="match status" value="1"/>
</dbReference>
<dbReference type="SUPFAM" id="SSF48726">
    <property type="entry name" value="Immunoglobulin"/>
    <property type="match status" value="2"/>
</dbReference>
<keyword evidence="8 18" id="KW-1133">Transmembrane helix</keyword>
<keyword evidence="12" id="KW-0325">Glycoprotein</keyword>
<dbReference type="AlphaFoldDB" id="K7E171"/>
<dbReference type="PANTHER" id="PTHR24100">
    <property type="entry name" value="BUTYROPHILIN"/>
    <property type="match status" value="1"/>
</dbReference>
<dbReference type="OMA" id="KATSNMQ"/>
<dbReference type="GO" id="GO:0042104">
    <property type="term" value="P:positive regulation of activated T cell proliferation"/>
    <property type="evidence" value="ECO:0007669"/>
    <property type="project" value="UniProtKB-ARBA"/>
</dbReference>
<dbReference type="OrthoDB" id="10055806at2759"/>
<evidence type="ECO:0000256" key="10">
    <source>
        <dbReference type="ARBA" id="ARBA00023136"/>
    </source>
</evidence>
<dbReference type="InterPro" id="IPR013783">
    <property type="entry name" value="Ig-like_fold"/>
</dbReference>
<reference evidence="21" key="3">
    <citation type="submission" date="2025-09" db="UniProtKB">
        <authorList>
            <consortium name="Ensembl"/>
        </authorList>
    </citation>
    <scope>IDENTIFICATION</scope>
</reference>
<dbReference type="Ensembl" id="ENSMODT00000042628.2">
    <property type="protein sequence ID" value="ENSMODP00000039522.1"/>
    <property type="gene ID" value="ENSMODG00000029138.2"/>
</dbReference>
<keyword evidence="9" id="KW-1064">Adaptive immunity</keyword>
<dbReference type="Bgee" id="ENSMODG00000029138">
    <property type="expression patterns" value="Expressed in liver and 20 other cell types or tissues"/>
</dbReference>
<evidence type="ECO:0000259" key="20">
    <source>
        <dbReference type="PROSITE" id="PS50835"/>
    </source>
</evidence>
<dbReference type="FunCoup" id="K7E171">
    <property type="interactions" value="145"/>
</dbReference>
<comment type="subcellular location">
    <subcellularLocation>
        <location evidence="1">Cell membrane</location>
        <topology evidence="1">Single-pass type I membrane protein</topology>
    </subcellularLocation>
</comment>
<evidence type="ECO:0000313" key="22">
    <source>
        <dbReference type="Proteomes" id="UP000002280"/>
    </source>
</evidence>
<evidence type="ECO:0000256" key="2">
    <source>
        <dbReference type="ARBA" id="ARBA00007591"/>
    </source>
</evidence>
<name>K7E171_MONDO</name>
<dbReference type="GO" id="GO:0005102">
    <property type="term" value="F:signaling receptor binding"/>
    <property type="evidence" value="ECO:0000318"/>
    <property type="project" value="GO_Central"/>
</dbReference>
<dbReference type="eggNOG" id="ENOG502SQ2A">
    <property type="taxonomic scope" value="Eukaryota"/>
</dbReference>
<evidence type="ECO:0000256" key="13">
    <source>
        <dbReference type="ARBA" id="ARBA00023319"/>
    </source>
</evidence>
<evidence type="ECO:0000256" key="9">
    <source>
        <dbReference type="ARBA" id="ARBA00023130"/>
    </source>
</evidence>
<dbReference type="InterPro" id="IPR036179">
    <property type="entry name" value="Ig-like_dom_sf"/>
</dbReference>
<feature type="signal peptide" evidence="19">
    <location>
        <begin position="1"/>
        <end position="21"/>
    </location>
</feature>
<protein>
    <recommendedName>
        <fullName evidence="14">ICOS ligand</fullName>
    </recommendedName>
    <alternativeName>
        <fullName evidence="16">B7 homolog 2</fullName>
    </alternativeName>
    <alternativeName>
        <fullName evidence="15">B7-like protein Gl50</fullName>
    </alternativeName>
    <alternativeName>
        <fullName evidence="17">B7-related protein 1</fullName>
    </alternativeName>
</protein>
<dbReference type="GO" id="GO:0009897">
    <property type="term" value="C:external side of plasma membrane"/>
    <property type="evidence" value="ECO:0000318"/>
    <property type="project" value="GO_Central"/>
</dbReference>
<dbReference type="Pfam" id="PF07686">
    <property type="entry name" value="V-set"/>
    <property type="match status" value="1"/>
</dbReference>
<dbReference type="GO" id="GO:0002250">
    <property type="term" value="P:adaptive immune response"/>
    <property type="evidence" value="ECO:0007669"/>
    <property type="project" value="UniProtKB-KW"/>
</dbReference>
<dbReference type="SMART" id="SM00409">
    <property type="entry name" value="IG"/>
    <property type="match status" value="1"/>
</dbReference>
<reference evidence="21" key="2">
    <citation type="submission" date="2025-08" db="UniProtKB">
        <authorList>
            <consortium name="Ensembl"/>
        </authorList>
    </citation>
    <scope>IDENTIFICATION</scope>
</reference>
<comment type="similarity">
    <text evidence="2">Belongs to the immunoglobulin superfamily. BTN/MOG family.</text>
</comment>
<evidence type="ECO:0000256" key="12">
    <source>
        <dbReference type="ARBA" id="ARBA00023180"/>
    </source>
</evidence>
<dbReference type="FunFam" id="2.60.40.10:FF:001912">
    <property type="entry name" value="CD274 molecule"/>
    <property type="match status" value="1"/>
</dbReference>
<gene>
    <name evidence="21" type="primary">LOC100027399</name>
</gene>
<dbReference type="InterPro" id="IPR007110">
    <property type="entry name" value="Ig-like_dom"/>
</dbReference>
<dbReference type="GO" id="GO:0042113">
    <property type="term" value="P:B cell activation"/>
    <property type="evidence" value="ECO:0007669"/>
    <property type="project" value="UniProtKB-KW"/>
</dbReference>
<dbReference type="PROSITE" id="PS50835">
    <property type="entry name" value="IG_LIKE"/>
    <property type="match status" value="2"/>
</dbReference>
<dbReference type="GeneID" id="100027399"/>
<dbReference type="GO" id="GO:0001817">
    <property type="term" value="P:regulation of cytokine production"/>
    <property type="evidence" value="ECO:0000318"/>
    <property type="project" value="GO_Central"/>
</dbReference>
<evidence type="ECO:0000256" key="15">
    <source>
        <dbReference type="ARBA" id="ARBA00080938"/>
    </source>
</evidence>
<keyword evidence="6" id="KW-0391">Immunity</keyword>
<evidence type="ECO:0000256" key="3">
    <source>
        <dbReference type="ARBA" id="ARBA00022475"/>
    </source>
</evidence>
<keyword evidence="4 18" id="KW-0812">Transmembrane</keyword>
<dbReference type="KEGG" id="mdo:100027399"/>
<evidence type="ECO:0000256" key="14">
    <source>
        <dbReference type="ARBA" id="ARBA00068217"/>
    </source>
</evidence>
<organism evidence="21 22">
    <name type="scientific">Monodelphis domestica</name>
    <name type="common">Gray short-tailed opossum</name>
    <dbReference type="NCBI Taxonomy" id="13616"/>
    <lineage>
        <taxon>Eukaryota</taxon>
        <taxon>Metazoa</taxon>
        <taxon>Chordata</taxon>
        <taxon>Craniata</taxon>
        <taxon>Vertebrata</taxon>
        <taxon>Euteleostomi</taxon>
        <taxon>Mammalia</taxon>
        <taxon>Metatheria</taxon>
        <taxon>Didelphimorphia</taxon>
        <taxon>Didelphidae</taxon>
        <taxon>Monodelphis</taxon>
    </lineage>
</organism>
<keyword evidence="13" id="KW-0393">Immunoglobulin domain</keyword>
<feature type="domain" description="Ig-like" evidence="20">
    <location>
        <begin position="29"/>
        <end position="130"/>
    </location>
</feature>
<dbReference type="HOGENOM" id="CLU_013137_8_2_1"/>
<dbReference type="RefSeq" id="XP_007493357.1">
    <property type="nucleotide sequence ID" value="XM_007493295.3"/>
</dbReference>
<dbReference type="InterPro" id="IPR013106">
    <property type="entry name" value="Ig_V-set"/>
</dbReference>
<evidence type="ECO:0000256" key="18">
    <source>
        <dbReference type="SAM" id="Phobius"/>
    </source>
</evidence>
<proteinExistence type="inferred from homology"/>
<keyword evidence="3" id="KW-1003">Cell membrane</keyword>
<keyword evidence="5 19" id="KW-0732">Signal</keyword>
<evidence type="ECO:0000256" key="19">
    <source>
        <dbReference type="SAM" id="SignalP"/>
    </source>
</evidence>
<dbReference type="InterPro" id="IPR053896">
    <property type="entry name" value="BTN3A2-like_Ig-C"/>
</dbReference>
<dbReference type="STRING" id="13616.ENSMODP00000039522"/>
<sequence length="304" mass="34249">MSLKRTECLLLFLAALRAVIMKEIHGMVGDNVELSCISPIQRHFDLQNIHVYWQTTKTPPESVKSYIPGENSSQYDDSKYKNRASLTPEKMERGDFSLLLSNITTKDEQEFVCIVLNKSSFGILLQSEVTLRVAANFSVPVVAQETNNTEVTFTCTSHNGFPEPKVYWVNKTDNSLLNHTLQTVTKNEKGLFSVYSVLTIEWTPNISIECCIENVNLQQNLTVWKGFLPSLGGNTGQLKFTTIPNEPRPPETTSNTALFIIIGILFVVLVAAIISRQLCKKRHHYGHYTGPQRNTEMAEAIDYS</sequence>